<evidence type="ECO:0000256" key="1">
    <source>
        <dbReference type="SAM" id="Phobius"/>
    </source>
</evidence>
<dbReference type="Proteomes" id="UP000564536">
    <property type="component" value="Unassembled WGS sequence"/>
</dbReference>
<comment type="caution">
    <text evidence="2">The sequence shown here is derived from an EMBL/GenBank/DDBJ whole genome shotgun (WGS) entry which is preliminary data.</text>
</comment>
<dbReference type="AlphaFoldDB" id="A0A841Z8W8"/>
<feature type="transmembrane region" description="Helical" evidence="1">
    <location>
        <begin position="29"/>
        <end position="50"/>
    </location>
</feature>
<protein>
    <submittedName>
        <fullName evidence="2">Uncharacterized protein</fullName>
    </submittedName>
</protein>
<gene>
    <name evidence="2" type="ORF">HB943_09530</name>
</gene>
<keyword evidence="1" id="KW-1133">Transmembrane helix</keyword>
<keyword evidence="1" id="KW-0472">Membrane</keyword>
<name>A0A841Z8W8_9LIST</name>
<sequence>MGSIMFVSALVFFIGYMFGIPYLRDAELGWILTTCIGAFLVLGFGFFWAWKDDVNKQKRSRTTSTHSRR</sequence>
<evidence type="ECO:0000313" key="3">
    <source>
        <dbReference type="Proteomes" id="UP000564536"/>
    </source>
</evidence>
<dbReference type="EMBL" id="JAARRL010000013">
    <property type="protein sequence ID" value="MBC1500846.1"/>
    <property type="molecule type" value="Genomic_DNA"/>
</dbReference>
<keyword evidence="1" id="KW-0812">Transmembrane</keyword>
<organism evidence="2 3">
    <name type="scientific">Listeria weihenstephanensis</name>
    <dbReference type="NCBI Taxonomy" id="1006155"/>
    <lineage>
        <taxon>Bacteria</taxon>
        <taxon>Bacillati</taxon>
        <taxon>Bacillota</taxon>
        <taxon>Bacilli</taxon>
        <taxon>Bacillales</taxon>
        <taxon>Listeriaceae</taxon>
        <taxon>Listeria</taxon>
    </lineage>
</organism>
<evidence type="ECO:0000313" key="2">
    <source>
        <dbReference type="EMBL" id="MBC1500846.1"/>
    </source>
</evidence>
<proteinExistence type="predicted"/>
<reference evidence="2 3" key="1">
    <citation type="submission" date="2020-03" db="EMBL/GenBank/DDBJ databases">
        <title>Soil Listeria distribution.</title>
        <authorList>
            <person name="Liao J."/>
            <person name="Wiedmann M."/>
        </authorList>
    </citation>
    <scope>NUCLEOTIDE SEQUENCE [LARGE SCALE GENOMIC DNA]</scope>
    <source>
        <strain evidence="2 3">FSL L7-1523</strain>
    </source>
</reference>
<accession>A0A841Z8W8</accession>